<keyword evidence="2" id="KW-0067">ATP-binding</keyword>
<dbReference type="InterPro" id="IPR027417">
    <property type="entry name" value="P-loop_NTPase"/>
</dbReference>
<keyword evidence="3" id="KW-1185">Reference proteome</keyword>
<evidence type="ECO:0000259" key="1">
    <source>
        <dbReference type="SMART" id="SM00382"/>
    </source>
</evidence>
<keyword evidence="2" id="KW-0547">Nucleotide-binding</keyword>
<reference evidence="2 3" key="1">
    <citation type="journal article" date="2024" name="Int. J. Mol. Sci.">
        <title>Exploration of Alicyclobacillus spp. Genome in Search of Antibiotic Resistance.</title>
        <authorList>
            <person name="Bucka-Kolendo J."/>
            <person name="Kiousi D.E."/>
            <person name="Dekowska A."/>
            <person name="Mikolajczuk-Szczyrba A."/>
            <person name="Karadedos D.M."/>
            <person name="Michael P."/>
            <person name="Galanis A."/>
            <person name="Sokolowska B."/>
        </authorList>
    </citation>
    <scope>NUCLEOTIDE SEQUENCE [LARGE SCALE GENOMIC DNA]</scope>
    <source>
        <strain evidence="2 3">KKP 3000</strain>
    </source>
</reference>
<dbReference type="SMART" id="SM00382">
    <property type="entry name" value="AAA"/>
    <property type="match status" value="1"/>
</dbReference>
<dbReference type="EMBL" id="JBDXSU010000044">
    <property type="protein sequence ID" value="MFB5193166.1"/>
    <property type="molecule type" value="Genomic_DNA"/>
</dbReference>
<dbReference type="PANTHER" id="PTHR30050">
    <property type="entry name" value="CHROMOSOMAL REPLICATION INITIATOR PROTEIN DNAA"/>
    <property type="match status" value="1"/>
</dbReference>
<dbReference type="CDD" id="cd00009">
    <property type="entry name" value="AAA"/>
    <property type="match status" value="1"/>
</dbReference>
<comment type="caution">
    <text evidence="2">The sequence shown here is derived from an EMBL/GenBank/DDBJ whole genome shotgun (WGS) entry which is preliminary data.</text>
</comment>
<dbReference type="InterPro" id="IPR028350">
    <property type="entry name" value="DNAC/IstB-like"/>
</dbReference>
<evidence type="ECO:0000313" key="2">
    <source>
        <dbReference type="EMBL" id="MFB5193166.1"/>
    </source>
</evidence>
<dbReference type="Pfam" id="PF01695">
    <property type="entry name" value="IstB_IS21"/>
    <property type="match status" value="1"/>
</dbReference>
<dbReference type="SUPFAM" id="SSF52540">
    <property type="entry name" value="P-loop containing nucleoside triphosphate hydrolases"/>
    <property type="match status" value="1"/>
</dbReference>
<organism evidence="2 3">
    <name type="scientific">Alicyclobacillus fastidiosus</name>
    <dbReference type="NCBI Taxonomy" id="392011"/>
    <lineage>
        <taxon>Bacteria</taxon>
        <taxon>Bacillati</taxon>
        <taxon>Bacillota</taxon>
        <taxon>Bacilli</taxon>
        <taxon>Bacillales</taxon>
        <taxon>Alicyclobacillaceae</taxon>
        <taxon>Alicyclobacillus</taxon>
    </lineage>
</organism>
<dbReference type="Proteomes" id="UP001579974">
    <property type="component" value="Unassembled WGS sequence"/>
</dbReference>
<proteinExistence type="predicted"/>
<accession>A0ABV5ALK6</accession>
<feature type="domain" description="AAA+ ATPase" evidence="1">
    <location>
        <begin position="98"/>
        <end position="231"/>
    </location>
</feature>
<name>A0ABV5ALK6_9BACL</name>
<dbReference type="Gene3D" id="3.40.50.300">
    <property type="entry name" value="P-loop containing nucleotide triphosphate hydrolases"/>
    <property type="match status" value="1"/>
</dbReference>
<protein>
    <submittedName>
        <fullName evidence="2">ATP-binding protein</fullName>
    </submittedName>
</protein>
<dbReference type="NCBIfam" id="NF005992">
    <property type="entry name" value="PRK08116.1"/>
    <property type="match status" value="1"/>
</dbReference>
<gene>
    <name evidence="2" type="ORF">KKP3000_003112</name>
</gene>
<sequence>MEPLTEFEIAGKRFPFGAKRCTCEEAQTWWAEYDRQKAEEKRLEEERERRARLDRLFQLSMLPTRWKSRTFESFEVTNDNRDAFQTAKEYVEQFRPSEGKGLIFTGTVGLGKTHLSAAIAMELLSREYSAVFGTVTTLLDEFRSAYDNDRIHHADVMRQLTRCDLLIVDDLGKEKVTDWVEQMVYELINTRYENNKSLIVTTNMTLTDIRDKYTERGAAIVSRILEMCKGVKMTGRDRRRMNIAI</sequence>
<dbReference type="GO" id="GO:0005524">
    <property type="term" value="F:ATP binding"/>
    <property type="evidence" value="ECO:0007669"/>
    <property type="project" value="UniProtKB-KW"/>
</dbReference>
<dbReference type="PIRSF" id="PIRSF003073">
    <property type="entry name" value="DNAC_TnpB_IstB"/>
    <property type="match status" value="1"/>
</dbReference>
<dbReference type="RefSeq" id="WP_275473488.1">
    <property type="nucleotide sequence ID" value="NZ_CP162940.1"/>
</dbReference>
<dbReference type="PANTHER" id="PTHR30050:SF4">
    <property type="entry name" value="ATP-BINDING PROTEIN RV3427C IN INSERTION SEQUENCE-RELATED"/>
    <property type="match status" value="1"/>
</dbReference>
<evidence type="ECO:0000313" key="3">
    <source>
        <dbReference type="Proteomes" id="UP001579974"/>
    </source>
</evidence>
<dbReference type="InterPro" id="IPR003593">
    <property type="entry name" value="AAA+_ATPase"/>
</dbReference>
<dbReference type="InterPro" id="IPR002611">
    <property type="entry name" value="IstB_ATP-bd"/>
</dbReference>